<feature type="region of interest" description="Disordered" evidence="2">
    <location>
        <begin position="122"/>
        <end position="211"/>
    </location>
</feature>
<evidence type="ECO:0000256" key="1">
    <source>
        <dbReference type="SAM" id="Coils"/>
    </source>
</evidence>
<dbReference type="SMR" id="A0A314LGQ6"/>
<dbReference type="AlphaFoldDB" id="A0A314LGQ6"/>
<sequence>MAHFRDYTSPSSEHKYLIIDVKNGGVITKLLTYPPLVGRYANLWPSLQNSLHTVDWTLEHNQKPTKMWSLQPPYQRKLNITSTLPCLGRCMIQREIRWEDTLRIDESLVTFVGPITAAPLEITPQEHNKEDKPPTLKSKVVAPCDIKGPPYKEAQKKKGPYQAHQVHKGSFPLGTVVPTSNKRPSQNESDSSHGDQNFKPVKPYSNKQGDTDLGVVEITDSIGSASRTLAVIKEPNDGHISTASQQSKPEGSSESVANPDSRKSLLISKSDLEATSIPNLGAKSGPHFHQRLAPTMSVFDGRKVILTLHKDFILNAWDKIHTKLSDLTAFNASPVQFEIQVILEEIDRKGVDISPLKDLLTSFFKVATSHDQARSILSDKVVDVEKSEPFLKAKEHFDLVLTGKREKVEELFVTSQSLKEAKEKEKQLRALRDTAKKEVEEIESRVLSAEEEYCRCSDVSLVTADDLANVETKKQHLEATLKDSVNYKLCLD</sequence>
<evidence type="ECO:0000313" key="3">
    <source>
        <dbReference type="EMBL" id="OIT39744.1"/>
    </source>
</evidence>
<keyword evidence="4" id="KW-1185">Reference proteome</keyword>
<dbReference type="EMBL" id="MJEQ01000082">
    <property type="protein sequence ID" value="OIT39744.1"/>
    <property type="molecule type" value="Genomic_DNA"/>
</dbReference>
<feature type="compositionally biased region" description="Basic and acidic residues" evidence="2">
    <location>
        <begin position="124"/>
        <end position="134"/>
    </location>
</feature>
<dbReference type="STRING" id="49451.A0A314LGQ6"/>
<comment type="caution">
    <text evidence="3">The sequence shown here is derived from an EMBL/GenBank/DDBJ whole genome shotgun (WGS) entry which is preliminary data.</text>
</comment>
<feature type="region of interest" description="Disordered" evidence="2">
    <location>
        <begin position="230"/>
        <end position="261"/>
    </location>
</feature>
<dbReference type="Gramene" id="OIT39744">
    <property type="protein sequence ID" value="OIT39744"/>
    <property type="gene ID" value="A4A49_23779"/>
</dbReference>
<reference evidence="3" key="1">
    <citation type="submission" date="2016-11" db="EMBL/GenBank/DDBJ databases">
        <title>The genome of Nicotiana attenuata.</title>
        <authorList>
            <person name="Xu S."/>
            <person name="Brockmoeller T."/>
            <person name="Gaquerel E."/>
            <person name="Navarro A."/>
            <person name="Kuhl H."/>
            <person name="Gase K."/>
            <person name="Ling Z."/>
            <person name="Zhou W."/>
            <person name="Kreitzer C."/>
            <person name="Stanke M."/>
            <person name="Tang H."/>
            <person name="Lyons E."/>
            <person name="Pandey P."/>
            <person name="Pandey S.P."/>
            <person name="Timmermann B."/>
            <person name="Baldwin I.T."/>
        </authorList>
    </citation>
    <scope>NUCLEOTIDE SEQUENCE [LARGE SCALE GENOMIC DNA]</scope>
    <source>
        <strain evidence="3">UT</strain>
    </source>
</reference>
<dbReference type="Proteomes" id="UP000187609">
    <property type="component" value="Unassembled WGS sequence"/>
</dbReference>
<evidence type="ECO:0000313" key="4">
    <source>
        <dbReference type="Proteomes" id="UP000187609"/>
    </source>
</evidence>
<accession>A0A314LGQ6</accession>
<proteinExistence type="predicted"/>
<keyword evidence="1" id="KW-0175">Coiled coil</keyword>
<feature type="coiled-coil region" evidence="1">
    <location>
        <begin position="418"/>
        <end position="452"/>
    </location>
</feature>
<gene>
    <name evidence="3" type="ORF">A4A49_23779</name>
</gene>
<feature type="compositionally biased region" description="Polar residues" evidence="2">
    <location>
        <begin position="239"/>
        <end position="258"/>
    </location>
</feature>
<evidence type="ECO:0000256" key="2">
    <source>
        <dbReference type="SAM" id="MobiDB-lite"/>
    </source>
</evidence>
<name>A0A314LGQ6_NICAT</name>
<protein>
    <submittedName>
        <fullName evidence="3">Uncharacterized protein</fullName>
    </submittedName>
</protein>
<organism evidence="3 4">
    <name type="scientific">Nicotiana attenuata</name>
    <name type="common">Coyote tobacco</name>
    <dbReference type="NCBI Taxonomy" id="49451"/>
    <lineage>
        <taxon>Eukaryota</taxon>
        <taxon>Viridiplantae</taxon>
        <taxon>Streptophyta</taxon>
        <taxon>Embryophyta</taxon>
        <taxon>Tracheophyta</taxon>
        <taxon>Spermatophyta</taxon>
        <taxon>Magnoliopsida</taxon>
        <taxon>eudicotyledons</taxon>
        <taxon>Gunneridae</taxon>
        <taxon>Pentapetalae</taxon>
        <taxon>asterids</taxon>
        <taxon>lamiids</taxon>
        <taxon>Solanales</taxon>
        <taxon>Solanaceae</taxon>
        <taxon>Nicotianoideae</taxon>
        <taxon>Nicotianeae</taxon>
        <taxon>Nicotiana</taxon>
    </lineage>
</organism>
<feature type="compositionally biased region" description="Polar residues" evidence="2">
    <location>
        <begin position="177"/>
        <end position="189"/>
    </location>
</feature>